<sequence>MRFTKGEHTIKAILDYVHGDLWGPSKVASWGNSRHRTVTYTPQQNGVAERMNRTLIERVRCMLSEAKLPEDFWVESLATATYTTNRSPSISINMKTPEEMWKGSAPDLSNLKTFRCTIYIHTKQSKVEPRAIKCMFIGYPEGVKGYKCWNFISNRSLISRDVTFKEDEFYMNSETS</sequence>
<dbReference type="Proteomes" id="UP000321393">
    <property type="component" value="Unassembled WGS sequence"/>
</dbReference>
<dbReference type="OrthoDB" id="6776856at2759"/>
<dbReference type="SUPFAM" id="SSF53098">
    <property type="entry name" value="Ribonuclease H-like"/>
    <property type="match status" value="1"/>
</dbReference>
<dbReference type="Gene3D" id="3.30.420.10">
    <property type="entry name" value="Ribonuclease H-like superfamily/Ribonuclease H"/>
    <property type="match status" value="1"/>
</dbReference>
<dbReference type="GO" id="GO:0015074">
    <property type="term" value="P:DNA integration"/>
    <property type="evidence" value="ECO:0007669"/>
    <property type="project" value="InterPro"/>
</dbReference>
<proteinExistence type="predicted"/>
<dbReference type="AlphaFoldDB" id="A0A5A7V1Q9"/>
<dbReference type="InterPro" id="IPR001584">
    <property type="entry name" value="Integrase_cat-core"/>
</dbReference>
<dbReference type="PANTHER" id="PTHR42648">
    <property type="entry name" value="TRANSPOSASE, PUTATIVE-RELATED"/>
    <property type="match status" value="1"/>
</dbReference>
<name>A0A5A7V1Q9_CUCMM</name>
<dbReference type="GO" id="GO:0003676">
    <property type="term" value="F:nucleic acid binding"/>
    <property type="evidence" value="ECO:0007669"/>
    <property type="project" value="InterPro"/>
</dbReference>
<dbReference type="InterPro" id="IPR036397">
    <property type="entry name" value="RNaseH_sf"/>
</dbReference>
<evidence type="ECO:0000313" key="2">
    <source>
        <dbReference type="EMBL" id="KAA0060416.1"/>
    </source>
</evidence>
<dbReference type="EMBL" id="SSTE01005668">
    <property type="protein sequence ID" value="KAA0060416.1"/>
    <property type="molecule type" value="Genomic_DNA"/>
</dbReference>
<feature type="domain" description="Integrase catalytic" evidence="1">
    <location>
        <begin position="37"/>
        <end position="105"/>
    </location>
</feature>
<reference evidence="2 3" key="1">
    <citation type="submission" date="2019-08" db="EMBL/GenBank/DDBJ databases">
        <title>Draft genome sequences of two oriental melons (Cucumis melo L. var makuwa).</title>
        <authorList>
            <person name="Kwon S.-Y."/>
        </authorList>
    </citation>
    <scope>NUCLEOTIDE SEQUENCE [LARGE SCALE GENOMIC DNA]</scope>
    <source>
        <strain evidence="3">cv. SW 3</strain>
        <tissue evidence="2">Leaf</tissue>
    </source>
</reference>
<dbReference type="PROSITE" id="PS50994">
    <property type="entry name" value="INTEGRASE"/>
    <property type="match status" value="1"/>
</dbReference>
<dbReference type="InterPro" id="IPR012337">
    <property type="entry name" value="RNaseH-like_sf"/>
</dbReference>
<protein>
    <submittedName>
        <fullName evidence="2">Retrotransposon protein, putative, Ty1-copia subclass</fullName>
    </submittedName>
</protein>
<dbReference type="PANTHER" id="PTHR42648:SF28">
    <property type="entry name" value="TRANSPOSON-ENCODED PROTEIN WITH RIBONUCLEASE H-LIKE AND RETROVIRUS ZINC FINGER-LIKE DOMAINS"/>
    <property type="match status" value="1"/>
</dbReference>
<organism evidence="2 3">
    <name type="scientific">Cucumis melo var. makuwa</name>
    <name type="common">Oriental melon</name>
    <dbReference type="NCBI Taxonomy" id="1194695"/>
    <lineage>
        <taxon>Eukaryota</taxon>
        <taxon>Viridiplantae</taxon>
        <taxon>Streptophyta</taxon>
        <taxon>Embryophyta</taxon>
        <taxon>Tracheophyta</taxon>
        <taxon>Spermatophyta</taxon>
        <taxon>Magnoliopsida</taxon>
        <taxon>eudicotyledons</taxon>
        <taxon>Gunneridae</taxon>
        <taxon>Pentapetalae</taxon>
        <taxon>rosids</taxon>
        <taxon>fabids</taxon>
        <taxon>Cucurbitales</taxon>
        <taxon>Cucurbitaceae</taxon>
        <taxon>Benincaseae</taxon>
        <taxon>Cucumis</taxon>
    </lineage>
</organism>
<accession>A0A5A7V1Q9</accession>
<evidence type="ECO:0000313" key="3">
    <source>
        <dbReference type="Proteomes" id="UP000321393"/>
    </source>
</evidence>
<comment type="caution">
    <text evidence="2">The sequence shown here is derived from an EMBL/GenBank/DDBJ whole genome shotgun (WGS) entry which is preliminary data.</text>
</comment>
<dbReference type="Pfam" id="PF25597">
    <property type="entry name" value="SH3_retrovirus"/>
    <property type="match status" value="1"/>
</dbReference>
<dbReference type="InterPro" id="IPR039537">
    <property type="entry name" value="Retrotran_Ty1/copia-like"/>
</dbReference>
<gene>
    <name evidence="2" type="ORF">E6C27_scaffold22G002350</name>
</gene>
<evidence type="ECO:0000259" key="1">
    <source>
        <dbReference type="PROSITE" id="PS50994"/>
    </source>
</evidence>
<dbReference type="InterPro" id="IPR057670">
    <property type="entry name" value="SH3_retrovirus"/>
</dbReference>
<dbReference type="STRING" id="1194695.A0A5A7V1Q9"/>